<evidence type="ECO:0000259" key="3">
    <source>
        <dbReference type="Pfam" id="PF18069"/>
    </source>
</evidence>
<dbReference type="RefSeq" id="WP_207287969.1">
    <property type="nucleotide sequence ID" value="NZ_CP071462.1"/>
</dbReference>
<feature type="region of interest" description="Disordered" evidence="1">
    <location>
        <begin position="98"/>
        <end position="124"/>
    </location>
</feature>
<dbReference type="GeneID" id="63188291"/>
<accession>A0A8A2VCB3</accession>
<evidence type="ECO:0000256" key="1">
    <source>
        <dbReference type="SAM" id="MobiDB-lite"/>
    </source>
</evidence>
<reference evidence="5 6" key="1">
    <citation type="submission" date="2021-03" db="EMBL/GenBank/DDBJ databases">
        <title>Haloterrigena longa sp. nov. and Haloterrigena limicola sp. nov., extremely halophilic archaea isolated from a salt lake.</title>
        <authorList>
            <person name="Henglin C."/>
        </authorList>
    </citation>
    <scope>NUCLEOTIDE SEQUENCE [LARGE SCALE GENOMIC DNA]</scope>
    <source>
        <strain evidence="5 6">KZCA68</strain>
    </source>
</reference>
<dbReference type="AlphaFoldDB" id="A0A8A2VCB3"/>
<feature type="compositionally biased region" description="Basic and acidic residues" evidence="1">
    <location>
        <begin position="109"/>
        <end position="118"/>
    </location>
</feature>
<feature type="domain" description="DR2241 4Fe-4S iron-sulfur cluster binding" evidence="2">
    <location>
        <begin position="240"/>
        <end position="321"/>
    </location>
</feature>
<dbReference type="EMBL" id="CP071462">
    <property type="protein sequence ID" value="QSW98360.1"/>
    <property type="molecule type" value="Genomic_DNA"/>
</dbReference>
<organism evidence="5 6">
    <name type="scientific">Haloterrigena alkaliphila</name>
    <dbReference type="NCBI Taxonomy" id="2816475"/>
    <lineage>
        <taxon>Archaea</taxon>
        <taxon>Methanobacteriati</taxon>
        <taxon>Methanobacteriota</taxon>
        <taxon>Stenosarchaea group</taxon>
        <taxon>Halobacteria</taxon>
        <taxon>Halobacteriales</taxon>
        <taxon>Natrialbaceae</taxon>
        <taxon>Haloterrigena</taxon>
    </lineage>
</organism>
<name>A0A8A2VCB3_9EURY</name>
<dbReference type="InterPro" id="IPR041346">
    <property type="entry name" value="DR2241_Fer4"/>
</dbReference>
<evidence type="ECO:0000313" key="5">
    <source>
        <dbReference type="EMBL" id="QSW98360.1"/>
    </source>
</evidence>
<proteinExistence type="predicted"/>
<sequence>MTATLPAADFEALLEAVDADGTVGFDGLRIDRASDGDGYTLETPDDEWTGLEADDLRDALEPLAAYVTNWRYWQRSVGGEGTARRAFLRWCERAPLELEGDGDEPADADTDHPDHPSVDDPLPVPERYEALREGIDREWGQLCITARLGDDVDEPAGERVYDLWHVDDAASDIADLEIYDDPLEAREIATYDEDGRYRPLKTAPTLPSGWAFTGLSGAELVETVEFVYPATVANWHRERRGELDVDHWVETAERQTGIYDVLDELPREAVEWVAEACCVDSQCLRRREWEYEAGDDLDVDGGDGPFPCREPCSLVVAAARKWTILESEAEHTYELELTTSEYNQLAELIDAVAEGRTDEIREADVNDGANRFRARYLRAKRFDEEGDLEGRRVDD</sequence>
<evidence type="ECO:0000313" key="6">
    <source>
        <dbReference type="Proteomes" id="UP000663203"/>
    </source>
</evidence>
<gene>
    <name evidence="5" type="ORF">J0X25_13260</name>
</gene>
<feature type="domain" description="DUF7348" evidence="4">
    <location>
        <begin position="7"/>
        <end position="78"/>
    </location>
</feature>
<feature type="domain" description="DR2241 stabilising" evidence="3">
    <location>
        <begin position="124"/>
        <end position="239"/>
    </location>
</feature>
<dbReference type="Pfam" id="PF18069">
    <property type="entry name" value="DR2241"/>
    <property type="match status" value="1"/>
</dbReference>
<protein>
    <submittedName>
        <fullName evidence="5">Uncharacterized protein</fullName>
    </submittedName>
</protein>
<feature type="compositionally biased region" description="Acidic residues" evidence="1">
    <location>
        <begin position="98"/>
        <end position="108"/>
    </location>
</feature>
<evidence type="ECO:0000259" key="2">
    <source>
        <dbReference type="Pfam" id="PF18009"/>
    </source>
</evidence>
<dbReference type="Pfam" id="PF18009">
    <property type="entry name" value="Fer4_23"/>
    <property type="match status" value="1"/>
</dbReference>
<dbReference type="Gene3D" id="3.30.70.2320">
    <property type="match status" value="1"/>
</dbReference>
<dbReference type="Pfam" id="PF24039">
    <property type="entry name" value="DUF7348"/>
    <property type="match status" value="1"/>
</dbReference>
<dbReference type="Gene3D" id="3.30.1360.190">
    <property type="match status" value="1"/>
</dbReference>
<dbReference type="KEGG" id="hakz:J0X25_13260"/>
<evidence type="ECO:0000259" key="4">
    <source>
        <dbReference type="Pfam" id="PF24039"/>
    </source>
</evidence>
<dbReference type="InterPro" id="IPR041181">
    <property type="entry name" value="DR2241_middle"/>
</dbReference>
<keyword evidence="6" id="KW-1185">Reference proteome</keyword>
<dbReference type="Proteomes" id="UP000663203">
    <property type="component" value="Chromosome"/>
</dbReference>
<dbReference type="InterPro" id="IPR055772">
    <property type="entry name" value="DUF7348"/>
</dbReference>